<proteinExistence type="predicted"/>
<dbReference type="EMBL" id="LAZR01000026">
    <property type="protein sequence ID" value="KKO03540.1"/>
    <property type="molecule type" value="Genomic_DNA"/>
</dbReference>
<evidence type="ECO:0008006" key="2">
    <source>
        <dbReference type="Google" id="ProtNLM"/>
    </source>
</evidence>
<gene>
    <name evidence="1" type="ORF">LCGC14_0094650</name>
</gene>
<reference evidence="1" key="1">
    <citation type="journal article" date="2015" name="Nature">
        <title>Complex archaea that bridge the gap between prokaryotes and eukaryotes.</title>
        <authorList>
            <person name="Spang A."/>
            <person name="Saw J.H."/>
            <person name="Jorgensen S.L."/>
            <person name="Zaremba-Niedzwiedzka K."/>
            <person name="Martijn J."/>
            <person name="Lind A.E."/>
            <person name="van Eijk R."/>
            <person name="Schleper C."/>
            <person name="Guy L."/>
            <person name="Ettema T.J."/>
        </authorList>
    </citation>
    <scope>NUCLEOTIDE SEQUENCE</scope>
</reference>
<dbReference type="NCBIfam" id="TIGR02595">
    <property type="entry name" value="PEP_CTERM"/>
    <property type="match status" value="1"/>
</dbReference>
<dbReference type="AlphaFoldDB" id="A0A0F9VHJ6"/>
<organism evidence="1">
    <name type="scientific">marine sediment metagenome</name>
    <dbReference type="NCBI Taxonomy" id="412755"/>
    <lineage>
        <taxon>unclassified sequences</taxon>
        <taxon>metagenomes</taxon>
        <taxon>ecological metagenomes</taxon>
    </lineage>
</organism>
<protein>
    <recommendedName>
        <fullName evidence="2">PEP-CTERM protein-sorting domain-containing protein</fullName>
    </recommendedName>
</protein>
<sequence length="211" mass="23523">MRKTQLLMCVVLVGVLAAAASAVVREDTFYAIVEPGNTVSAVPGFGSGYADTFFEYPQGSDPSWWNQWFYNDPPDETRWKEILYDIHVAPITSGVPNYIEIALNWSTMAFPESGEVGPPPLPPLDVPYLERYVLFAGTFTEAFTLSNLDDLFIIPDFNPEWVSIDVRADPDMLLNPNQIHVAGTIWHECVPEPMTMSLLGIGAVALLKRRK</sequence>
<accession>A0A0F9VHJ6</accession>
<comment type="caution">
    <text evidence="1">The sequence shown here is derived from an EMBL/GenBank/DDBJ whole genome shotgun (WGS) entry which is preliminary data.</text>
</comment>
<dbReference type="InterPro" id="IPR013424">
    <property type="entry name" value="Ice-binding_C"/>
</dbReference>
<name>A0A0F9VHJ6_9ZZZZ</name>
<evidence type="ECO:0000313" key="1">
    <source>
        <dbReference type="EMBL" id="KKO03540.1"/>
    </source>
</evidence>